<keyword evidence="7" id="KW-0067">ATP-binding</keyword>
<keyword evidence="5" id="KW-0479">Metal-binding</keyword>
<name>A0A1L9QQ19_9CYAN</name>
<dbReference type="Gene3D" id="3.30.460.10">
    <property type="entry name" value="Beta Polymerase, domain 2"/>
    <property type="match status" value="1"/>
</dbReference>
<evidence type="ECO:0000256" key="7">
    <source>
        <dbReference type="ARBA" id="ARBA00022840"/>
    </source>
</evidence>
<evidence type="ECO:0000256" key="9">
    <source>
        <dbReference type="ARBA" id="ARBA00038276"/>
    </source>
</evidence>
<feature type="domain" description="Polymerase nucleotidyl transferase" evidence="10">
    <location>
        <begin position="13"/>
        <end position="95"/>
    </location>
</feature>
<comment type="cofactor">
    <cofactor evidence="1">
        <name>Mg(2+)</name>
        <dbReference type="ChEBI" id="CHEBI:18420"/>
    </cofactor>
</comment>
<keyword evidence="4" id="KW-0548">Nucleotidyltransferase</keyword>
<comment type="caution">
    <text evidence="11">The sequence shown here is derived from an EMBL/GenBank/DDBJ whole genome shotgun (WGS) entry which is preliminary data.</text>
</comment>
<dbReference type="Pfam" id="PF01909">
    <property type="entry name" value="NTP_transf_2"/>
    <property type="match status" value="1"/>
</dbReference>
<dbReference type="PANTHER" id="PTHR33571:SF12">
    <property type="entry name" value="BSL3053 PROTEIN"/>
    <property type="match status" value="1"/>
</dbReference>
<keyword evidence="2" id="KW-1277">Toxin-antitoxin system</keyword>
<dbReference type="EMBL" id="MLAW01000026">
    <property type="protein sequence ID" value="OJJ24775.1"/>
    <property type="molecule type" value="Genomic_DNA"/>
</dbReference>
<keyword evidence="3" id="KW-0808">Transferase</keyword>
<organism evidence="11 12">
    <name type="scientific">Roseofilum reptotaenium AO1-A</name>
    <dbReference type="NCBI Taxonomy" id="1925591"/>
    <lineage>
        <taxon>Bacteria</taxon>
        <taxon>Bacillati</taxon>
        <taxon>Cyanobacteriota</taxon>
        <taxon>Cyanophyceae</taxon>
        <taxon>Desertifilales</taxon>
        <taxon>Desertifilaceae</taxon>
        <taxon>Roseofilum</taxon>
    </lineage>
</organism>
<dbReference type="AlphaFoldDB" id="A0A1L9QQ19"/>
<dbReference type="CDD" id="cd05403">
    <property type="entry name" value="NT_KNTase_like"/>
    <property type="match status" value="1"/>
</dbReference>
<comment type="similarity">
    <text evidence="9">Belongs to the MntA antitoxin family.</text>
</comment>
<evidence type="ECO:0000256" key="3">
    <source>
        <dbReference type="ARBA" id="ARBA00022679"/>
    </source>
</evidence>
<dbReference type="SUPFAM" id="SSF81301">
    <property type="entry name" value="Nucleotidyltransferase"/>
    <property type="match status" value="1"/>
</dbReference>
<keyword evidence="8" id="KW-0460">Magnesium</keyword>
<keyword evidence="12" id="KW-1185">Reference proteome</keyword>
<dbReference type="InterPro" id="IPR002934">
    <property type="entry name" value="Polymerase_NTP_transf_dom"/>
</dbReference>
<reference evidence="11" key="1">
    <citation type="submission" date="2016-10" db="EMBL/GenBank/DDBJ databases">
        <title>CRISPR-Cas defence system in Roseofilum reptotaenium: evidence of a bacteriophage-cyanobacterium arms race in the coral black band disease.</title>
        <authorList>
            <person name="Buerger P."/>
            <person name="Wood-Charlson E.M."/>
            <person name="Weynberg K.D."/>
            <person name="Willis B."/>
            <person name="Van Oppen M.J."/>
        </authorList>
    </citation>
    <scope>NUCLEOTIDE SEQUENCE [LARGE SCALE GENOMIC DNA]</scope>
    <source>
        <strain evidence="11">AO1-A</strain>
    </source>
</reference>
<proteinExistence type="inferred from homology"/>
<evidence type="ECO:0000256" key="4">
    <source>
        <dbReference type="ARBA" id="ARBA00022695"/>
    </source>
</evidence>
<dbReference type="InterPro" id="IPR052038">
    <property type="entry name" value="Type-VII_TA_antitoxin"/>
</dbReference>
<dbReference type="GO" id="GO:0005524">
    <property type="term" value="F:ATP binding"/>
    <property type="evidence" value="ECO:0007669"/>
    <property type="project" value="UniProtKB-KW"/>
</dbReference>
<accession>A0A1L9QQ19</accession>
<evidence type="ECO:0000259" key="10">
    <source>
        <dbReference type="Pfam" id="PF01909"/>
    </source>
</evidence>
<gene>
    <name evidence="11" type="ORF">BI308_15200</name>
</gene>
<dbReference type="STRING" id="1925591.BI308_15200"/>
<dbReference type="GO" id="GO:0046872">
    <property type="term" value="F:metal ion binding"/>
    <property type="evidence" value="ECO:0007669"/>
    <property type="project" value="UniProtKB-KW"/>
</dbReference>
<dbReference type="Proteomes" id="UP000183940">
    <property type="component" value="Unassembled WGS sequence"/>
</dbReference>
<keyword evidence="6" id="KW-0547">Nucleotide-binding</keyword>
<dbReference type="InterPro" id="IPR043519">
    <property type="entry name" value="NT_sf"/>
</dbReference>
<evidence type="ECO:0000256" key="6">
    <source>
        <dbReference type="ARBA" id="ARBA00022741"/>
    </source>
</evidence>
<evidence type="ECO:0000313" key="11">
    <source>
        <dbReference type="EMBL" id="OJJ24775.1"/>
    </source>
</evidence>
<dbReference type="GO" id="GO:0016779">
    <property type="term" value="F:nucleotidyltransferase activity"/>
    <property type="evidence" value="ECO:0007669"/>
    <property type="project" value="UniProtKB-KW"/>
</dbReference>
<sequence>MWQSNLEVSLEAIADFCQKWNIIEFCLFGSILRQDFRPDSDVDVLVTFGADEGWSLWDIITMKDELKLLFGREVDLVQKEGLKNPFRRYEILRTLQYRSKING</sequence>
<evidence type="ECO:0000256" key="5">
    <source>
        <dbReference type="ARBA" id="ARBA00022723"/>
    </source>
</evidence>
<evidence type="ECO:0000313" key="12">
    <source>
        <dbReference type="Proteomes" id="UP000183940"/>
    </source>
</evidence>
<evidence type="ECO:0000256" key="8">
    <source>
        <dbReference type="ARBA" id="ARBA00022842"/>
    </source>
</evidence>
<protein>
    <submittedName>
        <fullName evidence="11">DNA polymerase subunit beta</fullName>
    </submittedName>
</protein>
<evidence type="ECO:0000256" key="1">
    <source>
        <dbReference type="ARBA" id="ARBA00001946"/>
    </source>
</evidence>
<dbReference type="PANTHER" id="PTHR33571">
    <property type="entry name" value="SSL8005 PROTEIN"/>
    <property type="match status" value="1"/>
</dbReference>
<evidence type="ECO:0000256" key="2">
    <source>
        <dbReference type="ARBA" id="ARBA00022649"/>
    </source>
</evidence>